<comment type="caution">
    <text evidence="3">The sequence shown here is derived from an EMBL/GenBank/DDBJ whole genome shotgun (WGS) entry which is preliminary data.</text>
</comment>
<proteinExistence type="predicted"/>
<evidence type="ECO:0000313" key="4">
    <source>
        <dbReference type="Proteomes" id="UP000436825"/>
    </source>
</evidence>
<protein>
    <submittedName>
        <fullName evidence="3">DUF2807 domain-containing protein</fullName>
    </submittedName>
</protein>
<feature type="signal peptide" evidence="1">
    <location>
        <begin position="1"/>
        <end position="23"/>
    </location>
</feature>
<dbReference type="RefSeq" id="WP_211478869.1">
    <property type="nucleotide sequence ID" value="NZ_CP072224.1"/>
</dbReference>
<dbReference type="PANTHER" id="PTHR39200">
    <property type="entry name" value="HYPOTHETICAL EXPORTED PROTEIN"/>
    <property type="match status" value="1"/>
</dbReference>
<gene>
    <name evidence="3" type="ORF">GAN75_03775</name>
</gene>
<evidence type="ECO:0000256" key="1">
    <source>
        <dbReference type="SAM" id="SignalP"/>
    </source>
</evidence>
<dbReference type="Pfam" id="PF10988">
    <property type="entry name" value="DUF2807"/>
    <property type="match status" value="1"/>
</dbReference>
<feature type="chain" id="PRO_5029813547" evidence="1">
    <location>
        <begin position="24"/>
        <end position="263"/>
    </location>
</feature>
<dbReference type="Gene3D" id="2.160.20.120">
    <property type="match status" value="2"/>
</dbReference>
<feature type="domain" description="Putative auto-transporter adhesin head GIN" evidence="2">
    <location>
        <begin position="141"/>
        <end position="248"/>
    </location>
</feature>
<dbReference type="Proteomes" id="UP000436825">
    <property type="component" value="Unassembled WGS sequence"/>
</dbReference>
<reference evidence="3 4" key="1">
    <citation type="journal article" date="2019" name="Nat. Med.">
        <title>A library of human gut bacterial isolates paired with longitudinal multiomics data enables mechanistic microbiome research.</title>
        <authorList>
            <person name="Poyet M."/>
            <person name="Groussin M."/>
            <person name="Gibbons S.M."/>
            <person name="Avila-Pacheco J."/>
            <person name="Jiang X."/>
            <person name="Kearney S.M."/>
            <person name="Perrotta A.R."/>
            <person name="Berdy B."/>
            <person name="Zhao S."/>
            <person name="Lieberman T.D."/>
            <person name="Swanson P.K."/>
            <person name="Smith M."/>
            <person name="Roesemann S."/>
            <person name="Alexander J.E."/>
            <person name="Rich S.A."/>
            <person name="Livny J."/>
            <person name="Vlamakis H."/>
            <person name="Clish C."/>
            <person name="Bullock K."/>
            <person name="Deik A."/>
            <person name="Scott J."/>
            <person name="Pierce K.A."/>
            <person name="Xavier R.J."/>
            <person name="Alm E.J."/>
        </authorList>
    </citation>
    <scope>NUCLEOTIDE SEQUENCE [LARGE SCALE GENOMIC DNA]</scope>
    <source>
        <strain evidence="3 4">BIOML-A160</strain>
    </source>
</reference>
<keyword evidence="1" id="KW-0732">Signal</keyword>
<evidence type="ECO:0000313" key="3">
    <source>
        <dbReference type="EMBL" id="KAB4458192.1"/>
    </source>
</evidence>
<organism evidence="3 4">
    <name type="scientific">Bacteroides thetaiotaomicron</name>
    <dbReference type="NCBI Taxonomy" id="818"/>
    <lineage>
        <taxon>Bacteria</taxon>
        <taxon>Pseudomonadati</taxon>
        <taxon>Bacteroidota</taxon>
        <taxon>Bacteroidia</taxon>
        <taxon>Bacteroidales</taxon>
        <taxon>Bacteroidaceae</taxon>
        <taxon>Bacteroides</taxon>
    </lineage>
</organism>
<evidence type="ECO:0000259" key="2">
    <source>
        <dbReference type="Pfam" id="PF10988"/>
    </source>
</evidence>
<dbReference type="PANTHER" id="PTHR39200:SF1">
    <property type="entry name" value="AUTO-TRANSPORTER ADHESIN HEAD GIN DOMAIN-CONTAINING PROTEIN-RELATED"/>
    <property type="match status" value="1"/>
</dbReference>
<name>A0A7J5K260_BACT4</name>
<dbReference type="AlphaFoldDB" id="A0A7J5K260"/>
<sequence length="263" mass="27623">MRNSKVTSMLVVLMFLLVTGIQAQTVTPSKKYITKELNNVGNFSSISVLGSPDVEYRQSNGSKTTVSIYGSDNLVDLLEVSTVNGVLQVNIKKDVKILSGERRLKVIASSPSLNQVDIKGSADVYLKGTIKGNDLNLNITGSGDIEAENLQYTNIFALVKGSGDIDLKNVKATTVLSEVNGSGDINMKGSAQKATLTVNGSGDISAEKLAATNVVATVAGSGDIVCYASRQLDARVSGSGDIEYKGSPSVVNKQGKKNSITGK</sequence>
<dbReference type="EMBL" id="WCRW01000002">
    <property type="protein sequence ID" value="KAB4458192.1"/>
    <property type="molecule type" value="Genomic_DNA"/>
</dbReference>
<dbReference type="InterPro" id="IPR021255">
    <property type="entry name" value="DUF2807"/>
</dbReference>
<accession>A0A7J5K260</accession>